<evidence type="ECO:0000313" key="2">
    <source>
        <dbReference type="Proteomes" id="UP001177140"/>
    </source>
</evidence>
<dbReference type="PANTHER" id="PTHR33985">
    <property type="entry name" value="OS02G0491300 PROTEIN-RELATED"/>
    <property type="match status" value="1"/>
</dbReference>
<dbReference type="InterPro" id="IPR052806">
    <property type="entry name" value="Fasciclin-like_AGP"/>
</dbReference>
<feature type="non-terminal residue" evidence="1">
    <location>
        <position position="1"/>
    </location>
</feature>
<accession>A0AA41SN26</accession>
<organism evidence="1 2">
    <name type="scientific">Papaver nudicaule</name>
    <name type="common">Iceland poppy</name>
    <dbReference type="NCBI Taxonomy" id="74823"/>
    <lineage>
        <taxon>Eukaryota</taxon>
        <taxon>Viridiplantae</taxon>
        <taxon>Streptophyta</taxon>
        <taxon>Embryophyta</taxon>
        <taxon>Tracheophyta</taxon>
        <taxon>Spermatophyta</taxon>
        <taxon>Magnoliopsida</taxon>
        <taxon>Ranunculales</taxon>
        <taxon>Papaveraceae</taxon>
        <taxon>Papaveroideae</taxon>
        <taxon>Papaver</taxon>
    </lineage>
</organism>
<dbReference type="PANTHER" id="PTHR33985:SF29">
    <property type="entry name" value="FAS1 DOMAIN-CONTAINING PROTEIN"/>
    <property type="match status" value="1"/>
</dbReference>
<comment type="caution">
    <text evidence="1">The sequence shown here is derived from an EMBL/GenBank/DDBJ whole genome shotgun (WGS) entry which is preliminary data.</text>
</comment>
<name>A0AA41SN26_PAPNU</name>
<reference evidence="1" key="1">
    <citation type="submission" date="2022-03" db="EMBL/GenBank/DDBJ databases">
        <title>A functionally conserved STORR gene fusion in Papaver species that diverged 16.8 million years ago.</title>
        <authorList>
            <person name="Catania T."/>
        </authorList>
    </citation>
    <scope>NUCLEOTIDE SEQUENCE</scope>
    <source>
        <strain evidence="1">S-191538</strain>
    </source>
</reference>
<gene>
    <name evidence="1" type="ORF">MKW94_011472</name>
</gene>
<dbReference type="Proteomes" id="UP001177140">
    <property type="component" value="Unassembled WGS sequence"/>
</dbReference>
<keyword evidence="2" id="KW-1185">Reference proteome</keyword>
<dbReference type="AlphaFoldDB" id="A0AA41SN26"/>
<protein>
    <submittedName>
        <fullName evidence="1">Uncharacterized protein</fullName>
    </submittedName>
</protein>
<evidence type="ECO:0000313" key="1">
    <source>
        <dbReference type="EMBL" id="MCL7038306.1"/>
    </source>
</evidence>
<sequence length="83" mass="9480">PFNILSSLLIKKKKKTFAVGSRIPTLLPEKTLLVTNNSKSNYTINEILITNPDLYMNGAVVVHGIELHCFWFWQVVIIRRVAI</sequence>
<proteinExistence type="predicted"/>
<dbReference type="EMBL" id="JAJJMA010189202">
    <property type="protein sequence ID" value="MCL7038306.1"/>
    <property type="molecule type" value="Genomic_DNA"/>
</dbReference>